<keyword evidence="3" id="KW-0804">Transcription</keyword>
<protein>
    <submittedName>
        <fullName evidence="6">TetR family transcriptional regulator</fullName>
    </submittedName>
</protein>
<dbReference type="PANTHER" id="PTHR30055:SF234">
    <property type="entry name" value="HTH-TYPE TRANSCRIPTIONAL REGULATOR BETI"/>
    <property type="match status" value="1"/>
</dbReference>
<dbReference type="EMBL" id="MOMC01000032">
    <property type="protein sequence ID" value="ONH29541.1"/>
    <property type="molecule type" value="Genomic_DNA"/>
</dbReference>
<dbReference type="InterPro" id="IPR050109">
    <property type="entry name" value="HTH-type_TetR-like_transc_reg"/>
</dbReference>
<feature type="domain" description="HTH tetR-type" evidence="5">
    <location>
        <begin position="17"/>
        <end position="77"/>
    </location>
</feature>
<keyword evidence="1" id="KW-0805">Transcription regulation</keyword>
<evidence type="ECO:0000256" key="3">
    <source>
        <dbReference type="ARBA" id="ARBA00023163"/>
    </source>
</evidence>
<comment type="caution">
    <text evidence="6">The sequence shown here is derived from an EMBL/GenBank/DDBJ whole genome shotgun (WGS) entry which is preliminary data.</text>
</comment>
<dbReference type="GO" id="GO:0003700">
    <property type="term" value="F:DNA-binding transcription factor activity"/>
    <property type="evidence" value="ECO:0007669"/>
    <property type="project" value="TreeGrafter"/>
</dbReference>
<dbReference type="Gene3D" id="1.10.10.60">
    <property type="entry name" value="Homeodomain-like"/>
    <property type="match status" value="1"/>
</dbReference>
<proteinExistence type="predicted"/>
<accession>A0A1V2IAT1</accession>
<dbReference type="InterPro" id="IPR001647">
    <property type="entry name" value="HTH_TetR"/>
</dbReference>
<reference evidence="7" key="1">
    <citation type="submission" date="2016-10" db="EMBL/GenBank/DDBJ databases">
        <title>Frankia sp. NRRL B-16386 Genome sequencing.</title>
        <authorList>
            <person name="Ghodhbane-Gtari F."/>
            <person name="Swanson E."/>
            <person name="Gueddou A."/>
            <person name="Hezbri K."/>
            <person name="Ktari K."/>
            <person name="Nouioui I."/>
            <person name="Morris K."/>
            <person name="Simpson S."/>
            <person name="Abebe-Akele F."/>
            <person name="Thomas K."/>
            <person name="Gtari M."/>
            <person name="Tisa L.S."/>
        </authorList>
    </citation>
    <scope>NUCLEOTIDE SEQUENCE [LARGE SCALE GENOMIC DNA]</scope>
    <source>
        <strain evidence="7">NRRL B-16386</strain>
    </source>
</reference>
<evidence type="ECO:0000256" key="4">
    <source>
        <dbReference type="PROSITE-ProRule" id="PRU00335"/>
    </source>
</evidence>
<dbReference type="Pfam" id="PF00440">
    <property type="entry name" value="TetR_N"/>
    <property type="match status" value="1"/>
</dbReference>
<feature type="DNA-binding region" description="H-T-H motif" evidence="4">
    <location>
        <begin position="40"/>
        <end position="59"/>
    </location>
</feature>
<dbReference type="GO" id="GO:0000976">
    <property type="term" value="F:transcription cis-regulatory region binding"/>
    <property type="evidence" value="ECO:0007669"/>
    <property type="project" value="TreeGrafter"/>
</dbReference>
<dbReference type="PANTHER" id="PTHR30055">
    <property type="entry name" value="HTH-TYPE TRANSCRIPTIONAL REGULATOR RUTR"/>
    <property type="match status" value="1"/>
</dbReference>
<name>A0A1V2IAT1_9ACTN</name>
<keyword evidence="7" id="KW-1185">Reference proteome</keyword>
<evidence type="ECO:0000313" key="6">
    <source>
        <dbReference type="EMBL" id="ONH29541.1"/>
    </source>
</evidence>
<dbReference type="SUPFAM" id="SSF48498">
    <property type="entry name" value="Tetracyclin repressor-like, C-terminal domain"/>
    <property type="match status" value="1"/>
</dbReference>
<evidence type="ECO:0000256" key="1">
    <source>
        <dbReference type="ARBA" id="ARBA00023015"/>
    </source>
</evidence>
<gene>
    <name evidence="6" type="ORF">BL253_16340</name>
</gene>
<evidence type="ECO:0000259" key="5">
    <source>
        <dbReference type="PROSITE" id="PS50977"/>
    </source>
</evidence>
<dbReference type="InterPro" id="IPR036271">
    <property type="entry name" value="Tet_transcr_reg_TetR-rel_C_sf"/>
</dbReference>
<dbReference type="Gene3D" id="1.10.357.10">
    <property type="entry name" value="Tetracycline Repressor, domain 2"/>
    <property type="match status" value="1"/>
</dbReference>
<dbReference type="RefSeq" id="WP_081438391.1">
    <property type="nucleotide sequence ID" value="NZ_MOMC01000032.1"/>
</dbReference>
<dbReference type="AlphaFoldDB" id="A0A1V2IAT1"/>
<dbReference type="SUPFAM" id="SSF46689">
    <property type="entry name" value="Homeodomain-like"/>
    <property type="match status" value="1"/>
</dbReference>
<dbReference type="OrthoDB" id="5181477at2"/>
<keyword evidence="2 4" id="KW-0238">DNA-binding</keyword>
<dbReference type="InterPro" id="IPR009057">
    <property type="entry name" value="Homeodomain-like_sf"/>
</dbReference>
<sequence length="224" mass="23342">MPVPAPPPAPDAAPARTSRQADLFDALLRIFLAEGFAQFTLADLAARLRCSKSTLYALAHSKEQLAVAVARHFFRVAADRIERDVATAAAASLAETVGAYLGGVARELRPASPAFRRDLAANPATRAEYERNTRIAARRIRELVAAGVEAGVFRGVDAAFVGQAATAVMSAIQRGDITAATGLSDADAYAELASLLRHGLAGPAPDVPNVQGVSGTPGTKVVRS</sequence>
<evidence type="ECO:0000256" key="2">
    <source>
        <dbReference type="ARBA" id="ARBA00023125"/>
    </source>
</evidence>
<dbReference type="PROSITE" id="PS50977">
    <property type="entry name" value="HTH_TETR_2"/>
    <property type="match status" value="1"/>
</dbReference>
<organism evidence="6 7">
    <name type="scientific">Pseudofrankia asymbiotica</name>
    <dbReference type="NCBI Taxonomy" id="1834516"/>
    <lineage>
        <taxon>Bacteria</taxon>
        <taxon>Bacillati</taxon>
        <taxon>Actinomycetota</taxon>
        <taxon>Actinomycetes</taxon>
        <taxon>Frankiales</taxon>
        <taxon>Frankiaceae</taxon>
        <taxon>Pseudofrankia</taxon>
    </lineage>
</organism>
<evidence type="ECO:0000313" key="7">
    <source>
        <dbReference type="Proteomes" id="UP000188929"/>
    </source>
</evidence>
<dbReference type="Proteomes" id="UP000188929">
    <property type="component" value="Unassembled WGS sequence"/>
</dbReference>
<dbReference type="STRING" id="1834516.BL253_16340"/>